<keyword evidence="1" id="KW-0812">Transmembrane</keyword>
<dbReference type="STRING" id="926561.GCA_000379025_01248"/>
<protein>
    <submittedName>
        <fullName evidence="2">Inner membrane protein</fullName>
    </submittedName>
</protein>
<evidence type="ECO:0000313" key="2">
    <source>
        <dbReference type="EMBL" id="TDX51621.1"/>
    </source>
</evidence>
<keyword evidence="1" id="KW-0472">Membrane</keyword>
<organism evidence="2 3">
    <name type="scientific">Orenia marismortui</name>
    <dbReference type="NCBI Taxonomy" id="46469"/>
    <lineage>
        <taxon>Bacteria</taxon>
        <taxon>Bacillati</taxon>
        <taxon>Bacillota</taxon>
        <taxon>Clostridia</taxon>
        <taxon>Halanaerobiales</taxon>
        <taxon>Halobacteroidaceae</taxon>
        <taxon>Orenia</taxon>
    </lineage>
</organism>
<comment type="caution">
    <text evidence="2">The sequence shown here is derived from an EMBL/GenBank/DDBJ whole genome shotgun (WGS) entry which is preliminary data.</text>
</comment>
<dbReference type="PANTHER" id="PTHR35531:SF1">
    <property type="entry name" value="INNER MEMBRANE PROTEIN YBCI-RELATED"/>
    <property type="match status" value="1"/>
</dbReference>
<feature type="transmembrane region" description="Helical" evidence="1">
    <location>
        <begin position="83"/>
        <end position="100"/>
    </location>
</feature>
<dbReference type="EMBL" id="SOEG01000011">
    <property type="protein sequence ID" value="TDX51621.1"/>
    <property type="molecule type" value="Genomic_DNA"/>
</dbReference>
<feature type="transmembrane region" description="Helical" evidence="1">
    <location>
        <begin position="6"/>
        <end position="24"/>
    </location>
</feature>
<dbReference type="AlphaFoldDB" id="A0A4R8H4A1"/>
<sequence>MTYHTHSLFGFVFAVIIVKLLALFDIKDLSYLIKGSILNADLWKFYTAAIIASLLPDIDHANSKAGKTLWFISKPLKWFGIKHRGLTHSILGFILFALLSKELIKYNWINRIIWYGLLIGYISHILSDMLNVHGIPLFYPNDKKFKFNTNITTGSWGEHILFVVIFATVVLLIVSERGYLNFNGLLDFL</sequence>
<feature type="transmembrane region" description="Helical" evidence="1">
    <location>
        <begin position="112"/>
        <end position="139"/>
    </location>
</feature>
<accession>A0A4R8H4A1</accession>
<reference evidence="2 3" key="1">
    <citation type="submission" date="2019-03" db="EMBL/GenBank/DDBJ databases">
        <title>Subsurface microbial communities from deep shales in Ohio and West Virginia, USA.</title>
        <authorList>
            <person name="Wrighton K."/>
        </authorList>
    </citation>
    <scope>NUCLEOTIDE SEQUENCE [LARGE SCALE GENOMIC DNA]</scope>
    <source>
        <strain evidence="2 3">MSL 6dP</strain>
    </source>
</reference>
<name>A0A4R8H4A1_9FIRM</name>
<dbReference type="PANTHER" id="PTHR35531">
    <property type="entry name" value="INNER MEMBRANE PROTEIN YBCI-RELATED"/>
    <property type="match status" value="1"/>
</dbReference>
<dbReference type="Proteomes" id="UP000295832">
    <property type="component" value="Unassembled WGS sequence"/>
</dbReference>
<dbReference type="Pfam" id="PF04307">
    <property type="entry name" value="YdjM"/>
    <property type="match status" value="1"/>
</dbReference>
<dbReference type="RefSeq" id="WP_134116433.1">
    <property type="nucleotide sequence ID" value="NZ_SOEG01000011.1"/>
</dbReference>
<proteinExistence type="predicted"/>
<evidence type="ECO:0000256" key="1">
    <source>
        <dbReference type="SAM" id="Phobius"/>
    </source>
</evidence>
<keyword evidence="3" id="KW-1185">Reference proteome</keyword>
<gene>
    <name evidence="2" type="ORF">C7959_11117</name>
</gene>
<dbReference type="InterPro" id="IPR007404">
    <property type="entry name" value="YdjM-like"/>
</dbReference>
<keyword evidence="1" id="KW-1133">Transmembrane helix</keyword>
<evidence type="ECO:0000313" key="3">
    <source>
        <dbReference type="Proteomes" id="UP000295832"/>
    </source>
</evidence>
<feature type="transmembrane region" description="Helical" evidence="1">
    <location>
        <begin position="160"/>
        <end position="180"/>
    </location>
</feature>